<keyword evidence="2" id="KW-1185">Reference proteome</keyword>
<dbReference type="AlphaFoldDB" id="A0A3P7NBY1"/>
<dbReference type="OrthoDB" id="5874505at2759"/>
<evidence type="ECO:0000313" key="1">
    <source>
        <dbReference type="EMBL" id="VDN28791.1"/>
    </source>
</evidence>
<evidence type="ECO:0000313" key="2">
    <source>
        <dbReference type="Proteomes" id="UP000271889"/>
    </source>
</evidence>
<accession>A0A3P7NBY1</accession>
<organism evidence="1 2">
    <name type="scientific">Cylicostephanus goldi</name>
    <name type="common">Nematode worm</name>
    <dbReference type="NCBI Taxonomy" id="71465"/>
    <lineage>
        <taxon>Eukaryota</taxon>
        <taxon>Metazoa</taxon>
        <taxon>Ecdysozoa</taxon>
        <taxon>Nematoda</taxon>
        <taxon>Chromadorea</taxon>
        <taxon>Rhabditida</taxon>
        <taxon>Rhabditina</taxon>
        <taxon>Rhabditomorpha</taxon>
        <taxon>Strongyloidea</taxon>
        <taxon>Strongylidae</taxon>
        <taxon>Cylicostephanus</taxon>
    </lineage>
</organism>
<sequence length="178" mass="21015">MLPKKNRKRKYKKFLRKNYKKRLEKAEEKLRRYRSRRAKRSPHRLVIDKISKNPVNKCRRIFEVVKMDRAPSLLPRTEKSAVRRLARKSKWNESYESLLKIKKALDEKAKQPGARVYDFRMFDLVLGNSKPTKAKKEKLLDATGMTEEDRGEVLETVMEVTGARQIVDDAMKARLSIP</sequence>
<dbReference type="Proteomes" id="UP000271889">
    <property type="component" value="Unassembled WGS sequence"/>
</dbReference>
<protein>
    <submittedName>
        <fullName evidence="1">Uncharacterized protein</fullName>
    </submittedName>
</protein>
<gene>
    <name evidence="1" type="ORF">CGOC_LOCUS11058</name>
</gene>
<name>A0A3P7NBY1_CYLGO</name>
<reference evidence="1 2" key="1">
    <citation type="submission" date="2018-11" db="EMBL/GenBank/DDBJ databases">
        <authorList>
            <consortium name="Pathogen Informatics"/>
        </authorList>
    </citation>
    <scope>NUCLEOTIDE SEQUENCE [LARGE SCALE GENOMIC DNA]</scope>
</reference>
<dbReference type="EMBL" id="UYRV01114259">
    <property type="protein sequence ID" value="VDN28791.1"/>
    <property type="molecule type" value="Genomic_DNA"/>
</dbReference>
<proteinExistence type="predicted"/>